<sequence>MEFNFQQSVNEIETIYGTVDPPNNPGQQISDLVQYLVQPETIIEEDIFDRAKDLIHSYDKLKDSHKSQLVYGITGPLKQYVEKEVKPDLDSEDTSNIEVHRDVLQLYAYLIIFVFYCISEEKDPKKRVNGAASASDEDVRLKRGMQNSIKVLIECFKTLSAVFSVDLSHLFETTISRDDFVNSICLKPVNSLFESEERMKDDTFKISAYRVLCQAVNLQGQMQQN</sequence>
<keyword evidence="2" id="KW-1185">Reference proteome</keyword>
<evidence type="ECO:0000313" key="1">
    <source>
        <dbReference type="EMBL" id="GME84606.1"/>
    </source>
</evidence>
<dbReference type="EMBL" id="BSXS01005616">
    <property type="protein sequence ID" value="GME84606.1"/>
    <property type="molecule type" value="Genomic_DNA"/>
</dbReference>
<organism evidence="1 2">
    <name type="scientific">Ambrosiozyma monospora</name>
    <name type="common">Yeast</name>
    <name type="synonym">Endomycopsis monosporus</name>
    <dbReference type="NCBI Taxonomy" id="43982"/>
    <lineage>
        <taxon>Eukaryota</taxon>
        <taxon>Fungi</taxon>
        <taxon>Dikarya</taxon>
        <taxon>Ascomycota</taxon>
        <taxon>Saccharomycotina</taxon>
        <taxon>Pichiomycetes</taxon>
        <taxon>Pichiales</taxon>
        <taxon>Pichiaceae</taxon>
        <taxon>Ambrosiozyma</taxon>
    </lineage>
</organism>
<comment type="caution">
    <text evidence="1">The sequence shown here is derived from an EMBL/GenBank/DDBJ whole genome shotgun (WGS) entry which is preliminary data.</text>
</comment>
<accession>A0ACB5TA82</accession>
<protein>
    <submittedName>
        <fullName evidence="1">Unnamed protein product</fullName>
    </submittedName>
</protein>
<gene>
    <name evidence="1" type="ORF">Amon02_000696100</name>
</gene>
<name>A0ACB5TA82_AMBMO</name>
<evidence type="ECO:0000313" key="2">
    <source>
        <dbReference type="Proteomes" id="UP001165064"/>
    </source>
</evidence>
<reference evidence="1" key="1">
    <citation type="submission" date="2023-04" db="EMBL/GenBank/DDBJ databases">
        <title>Ambrosiozyma monospora NBRC 10751.</title>
        <authorList>
            <person name="Ichikawa N."/>
            <person name="Sato H."/>
            <person name="Tonouchi N."/>
        </authorList>
    </citation>
    <scope>NUCLEOTIDE SEQUENCE</scope>
    <source>
        <strain evidence="1">NBRC 10751</strain>
    </source>
</reference>
<dbReference type="Proteomes" id="UP001165064">
    <property type="component" value="Unassembled WGS sequence"/>
</dbReference>
<proteinExistence type="predicted"/>